<dbReference type="InterPro" id="IPR011604">
    <property type="entry name" value="PDDEXK-like_dom_sf"/>
</dbReference>
<evidence type="ECO:0000313" key="2">
    <source>
        <dbReference type="Proteomes" id="UP000230646"/>
    </source>
</evidence>
<dbReference type="Proteomes" id="UP000230646">
    <property type="component" value="Unassembled WGS sequence"/>
</dbReference>
<dbReference type="EMBL" id="PFKO01000158">
    <property type="protein sequence ID" value="PIY32843.1"/>
    <property type="molecule type" value="Genomic_DNA"/>
</dbReference>
<protein>
    <recommendedName>
        <fullName evidence="3">PD-(D/E)XK endonuclease-like domain-containing protein</fullName>
    </recommendedName>
</protein>
<organism evidence="1 2">
    <name type="scientific">Candidatus Infernicultor aquiphilus</name>
    <dbReference type="NCBI Taxonomy" id="1805029"/>
    <lineage>
        <taxon>Bacteria</taxon>
        <taxon>Pseudomonadati</taxon>
        <taxon>Atribacterota</taxon>
        <taxon>Candidatus Phoenicimicrobiia</taxon>
        <taxon>Candidatus Pheonicimicrobiales</taxon>
        <taxon>Candidatus Phoenicimicrobiaceae</taxon>
        <taxon>Candidatus Infernicultor</taxon>
    </lineage>
</organism>
<proteinExistence type="predicted"/>
<evidence type="ECO:0000313" key="1">
    <source>
        <dbReference type="EMBL" id="PIY32843.1"/>
    </source>
</evidence>
<name>A0A2M7PQD1_9BACT</name>
<sequence length="253" mass="29966">MLKTKLYNGTIEVQFDELRHKYYVNGKRRPGVTTYCGVIDKSKALVPWAVKKAVEYIRVHLEDLKKGKILIEEFNQNEILYGAKNEADREKNVAAEIGKAIHKWVEDYANKKKPEMPEDKKILNGVNAFLDWIKEEKFKIKHSEMIVYSKKYDFVGTQDMELEKNEKFYLGDIKTGKGIYNEMRLQTAAYMEARQEESKKKYDGRFLIQLNKETGEFFPYFLDYQKGEYERDFKAFIHCKAIYDWQKIVKLSS</sequence>
<dbReference type="RefSeq" id="WP_406607367.1">
    <property type="nucleotide sequence ID" value="NZ_PFKO01000158.1"/>
</dbReference>
<gene>
    <name evidence="1" type="ORF">COZ07_04300</name>
</gene>
<accession>A0A2M7PQD1</accession>
<comment type="caution">
    <text evidence="1">The sequence shown here is derived from an EMBL/GenBank/DDBJ whole genome shotgun (WGS) entry which is preliminary data.</text>
</comment>
<dbReference type="Gene3D" id="3.90.320.10">
    <property type="match status" value="1"/>
</dbReference>
<evidence type="ECO:0008006" key="3">
    <source>
        <dbReference type="Google" id="ProtNLM"/>
    </source>
</evidence>
<dbReference type="AlphaFoldDB" id="A0A2M7PQD1"/>
<reference evidence="1 2" key="1">
    <citation type="submission" date="2017-09" db="EMBL/GenBank/DDBJ databases">
        <title>Depth-based differentiation of microbial function through sediment-hosted aquifers and enrichment of novel symbionts in the deep terrestrial subsurface.</title>
        <authorList>
            <person name="Probst A.J."/>
            <person name="Ladd B."/>
            <person name="Jarett J.K."/>
            <person name="Geller-Mcgrath D.E."/>
            <person name="Sieber C.M."/>
            <person name="Emerson J.B."/>
            <person name="Anantharaman K."/>
            <person name="Thomas B.C."/>
            <person name="Malmstrom R."/>
            <person name="Stieglmeier M."/>
            <person name="Klingl A."/>
            <person name="Woyke T."/>
            <person name="Ryan C.M."/>
            <person name="Banfield J.F."/>
        </authorList>
    </citation>
    <scope>NUCLEOTIDE SEQUENCE [LARGE SCALE GENOMIC DNA]</scope>
    <source>
        <strain evidence="1">CG_4_10_14_3_um_filter_34_13</strain>
    </source>
</reference>